<keyword evidence="11" id="KW-0325">Glycoprotein</keyword>
<dbReference type="Pfam" id="PF00930">
    <property type="entry name" value="DPPIV_N"/>
    <property type="match status" value="1"/>
</dbReference>
<gene>
    <name evidence="15" type="primary">dpp4_2</name>
    <name evidence="15" type="ORF">IWQ60_011797</name>
</gene>
<evidence type="ECO:0000259" key="14">
    <source>
        <dbReference type="Pfam" id="PF00930"/>
    </source>
</evidence>
<evidence type="ECO:0000256" key="6">
    <source>
        <dbReference type="ARBA" id="ARBA00022801"/>
    </source>
</evidence>
<evidence type="ECO:0000256" key="3">
    <source>
        <dbReference type="ARBA" id="ARBA00022438"/>
    </source>
</evidence>
<dbReference type="GO" id="GO:0005774">
    <property type="term" value="C:vacuolar membrane"/>
    <property type="evidence" value="ECO:0007669"/>
    <property type="project" value="UniProtKB-SubCell"/>
</dbReference>
<keyword evidence="16" id="KW-1185">Reference proteome</keyword>
<keyword evidence="10" id="KW-0472">Membrane</keyword>
<dbReference type="AlphaFoldDB" id="A0A9W7ZGG5"/>
<evidence type="ECO:0000256" key="10">
    <source>
        <dbReference type="ARBA" id="ARBA00023136"/>
    </source>
</evidence>
<evidence type="ECO:0000256" key="2">
    <source>
        <dbReference type="ARBA" id="ARBA00006150"/>
    </source>
</evidence>
<dbReference type="Gene3D" id="2.140.10.30">
    <property type="entry name" value="Dipeptidylpeptidase IV, N-terminal domain"/>
    <property type="match status" value="1"/>
</dbReference>
<dbReference type="Pfam" id="PF00326">
    <property type="entry name" value="Peptidase_S9"/>
    <property type="match status" value="1"/>
</dbReference>
<dbReference type="SUPFAM" id="SSF82171">
    <property type="entry name" value="DPP6 N-terminal domain-like"/>
    <property type="match status" value="1"/>
</dbReference>
<keyword evidence="3" id="KW-0031">Aminopeptidase</keyword>
<comment type="caution">
    <text evidence="15">The sequence shown here is derived from an EMBL/GenBank/DDBJ whole genome shotgun (WGS) entry which is preliminary data.</text>
</comment>
<feature type="region of interest" description="Disordered" evidence="12">
    <location>
        <begin position="27"/>
        <end position="46"/>
    </location>
</feature>
<organism evidence="15 16">
    <name type="scientific">Tieghemiomyces parasiticus</name>
    <dbReference type="NCBI Taxonomy" id="78921"/>
    <lineage>
        <taxon>Eukaryota</taxon>
        <taxon>Fungi</taxon>
        <taxon>Fungi incertae sedis</taxon>
        <taxon>Zoopagomycota</taxon>
        <taxon>Kickxellomycotina</taxon>
        <taxon>Dimargaritomycetes</taxon>
        <taxon>Dimargaritales</taxon>
        <taxon>Dimargaritaceae</taxon>
        <taxon>Tieghemiomyces</taxon>
    </lineage>
</organism>
<dbReference type="GO" id="GO:0008239">
    <property type="term" value="F:dipeptidyl-peptidase activity"/>
    <property type="evidence" value="ECO:0007669"/>
    <property type="project" value="UniProtKB-EC"/>
</dbReference>
<keyword evidence="4" id="KW-0645">Protease</keyword>
<accession>A0A9W7ZGG5</accession>
<dbReference type="InterPro" id="IPR050278">
    <property type="entry name" value="Serine_Prot_S9B/DPPIV"/>
</dbReference>
<keyword evidence="9" id="KW-1133">Transmembrane helix</keyword>
<dbReference type="InterPro" id="IPR002469">
    <property type="entry name" value="Peptidase_S9B_N"/>
</dbReference>
<dbReference type="FunFam" id="3.40.50.1820:FF:000003">
    <property type="entry name" value="Dipeptidyl peptidase 4"/>
    <property type="match status" value="1"/>
</dbReference>
<sequence>MPGDDRFPQPSVADEHTVAVSLLEENSESCDDGSQANLTGAPSKPKPLLERPVVRALVLVGSLVALFTTVGLLSKQPAVSQAPVTAINDDGTTAVPAHRVNPDGTETKLRQFTFEEGVHGSPLVPRSASIEWLSKDGDDGYYLVQESGGAIVAKHVGDGDRRVVLLDPVDLPHGLSFSDYSLSPDWQYLLLTTEQRSVWRHSFTAEYVVFDVAKKTTRPLTGKSGDRLQYAQWSPKGHRVAYAKDANLYVTDLVTPHALTTDGSEVILNGILDWVYEEEIFSGFQASWWSPDGECITYLRTDDTHVPLYTYPLYHPENRSATYTETMSIRYPKPGSPNPTASAHIACPRFEAEAKASRKPVQITFDEAFAADDAIFTDFKWVTETHDALFIRVMNRVQDHARLYLVDPATGKGRRVQETNNAKAKGGDGAWVEITNTIQFLPPGAAAQAAAGDKKATAARPADQPGYLDLVVHDDYLHLAFFATLDAAEPVRYLTSGSWGVVPQSVRVDMAHGWVYYTSTEQRSIQKHLYRVKLDGTAKTALTPPDPKSLQHETLRTRLNGTYSASFSAHCRYYLLHYRGPDAPWYKITSPSDPLFERVLEANDELVRRRAEYALPSIVYRTVEANGQKFNVQEIRPHGFSELDKHAVLFHPYGGPNSQQVSSGYSVDWHTALVSQTEEKSLKFIVVVVDGRGTGFRGRKFMTSVSEDLGRREAEDQIGVAKYYQTQPYVDATRLAIWGWSYGGYLTSKVIEADAGAAFKLGIAVAPVTHWQLYDTMYTERYMKTPQLNPKGYEVSGVNNMEGFKKAKFLLMHGTGDDNVHFQQSAFLVDSLTMASVQSYQVQYYVDSDHRNSHRNANGQLYDRLKTFLFTNFKAA</sequence>
<dbReference type="InterPro" id="IPR001375">
    <property type="entry name" value="Peptidase_S9_cat"/>
</dbReference>
<keyword evidence="7" id="KW-0720">Serine protease</keyword>
<keyword evidence="5" id="KW-0812">Transmembrane</keyword>
<protein>
    <submittedName>
        <fullName evidence="15">Dpp4p</fullName>
        <ecNumber evidence="15">3.4.14.5</ecNumber>
    </submittedName>
</protein>
<dbReference type="Proteomes" id="UP001150569">
    <property type="component" value="Unassembled WGS sequence"/>
</dbReference>
<keyword evidence="8" id="KW-0735">Signal-anchor</keyword>
<evidence type="ECO:0000256" key="1">
    <source>
        <dbReference type="ARBA" id="ARBA00004576"/>
    </source>
</evidence>
<dbReference type="GO" id="GO:0005886">
    <property type="term" value="C:plasma membrane"/>
    <property type="evidence" value="ECO:0007669"/>
    <property type="project" value="TreeGrafter"/>
</dbReference>
<evidence type="ECO:0000256" key="4">
    <source>
        <dbReference type="ARBA" id="ARBA00022670"/>
    </source>
</evidence>
<comment type="similarity">
    <text evidence="2">Belongs to the peptidase S9B family.</text>
</comment>
<evidence type="ECO:0000256" key="7">
    <source>
        <dbReference type="ARBA" id="ARBA00022825"/>
    </source>
</evidence>
<name>A0A9W7ZGG5_9FUNG</name>
<evidence type="ECO:0000256" key="11">
    <source>
        <dbReference type="ARBA" id="ARBA00023180"/>
    </source>
</evidence>
<dbReference type="InterPro" id="IPR029058">
    <property type="entry name" value="AB_hydrolase_fold"/>
</dbReference>
<dbReference type="OrthoDB" id="16520at2759"/>
<dbReference type="PANTHER" id="PTHR11731:SF200">
    <property type="entry name" value="DIPEPTIDYL PEPTIDASE 10, ISOFORM B"/>
    <property type="match status" value="1"/>
</dbReference>
<dbReference type="SUPFAM" id="SSF53474">
    <property type="entry name" value="alpha/beta-Hydrolases"/>
    <property type="match status" value="1"/>
</dbReference>
<evidence type="ECO:0000256" key="12">
    <source>
        <dbReference type="SAM" id="MobiDB-lite"/>
    </source>
</evidence>
<evidence type="ECO:0000313" key="15">
    <source>
        <dbReference type="EMBL" id="KAJ1907788.1"/>
    </source>
</evidence>
<evidence type="ECO:0000256" key="9">
    <source>
        <dbReference type="ARBA" id="ARBA00022989"/>
    </source>
</evidence>
<evidence type="ECO:0000313" key="16">
    <source>
        <dbReference type="Proteomes" id="UP001150569"/>
    </source>
</evidence>
<comment type="subcellular location">
    <subcellularLocation>
        <location evidence="1">Vacuole membrane</location>
        <topology evidence="1">Single-pass type II membrane protein</topology>
    </subcellularLocation>
</comment>
<reference evidence="15" key="1">
    <citation type="submission" date="2022-07" db="EMBL/GenBank/DDBJ databases">
        <title>Phylogenomic reconstructions and comparative analyses of Kickxellomycotina fungi.</title>
        <authorList>
            <person name="Reynolds N.K."/>
            <person name="Stajich J.E."/>
            <person name="Barry K."/>
            <person name="Grigoriev I.V."/>
            <person name="Crous P."/>
            <person name="Smith M.E."/>
        </authorList>
    </citation>
    <scope>NUCLEOTIDE SEQUENCE</scope>
    <source>
        <strain evidence="15">RSA 861</strain>
    </source>
</reference>
<proteinExistence type="inferred from homology"/>
<evidence type="ECO:0000256" key="8">
    <source>
        <dbReference type="ARBA" id="ARBA00022968"/>
    </source>
</evidence>
<dbReference type="EC" id="3.4.14.5" evidence="15"/>
<dbReference type="EMBL" id="JANBPT010001440">
    <property type="protein sequence ID" value="KAJ1907788.1"/>
    <property type="molecule type" value="Genomic_DNA"/>
</dbReference>
<feature type="domain" description="Peptidase S9 prolyl oligopeptidase catalytic" evidence="13">
    <location>
        <begin position="681"/>
        <end position="874"/>
    </location>
</feature>
<dbReference type="PANTHER" id="PTHR11731">
    <property type="entry name" value="PROTEASE FAMILY S9B,C DIPEPTIDYL-PEPTIDASE IV-RELATED"/>
    <property type="match status" value="1"/>
</dbReference>
<dbReference type="GO" id="GO:0006508">
    <property type="term" value="P:proteolysis"/>
    <property type="evidence" value="ECO:0007669"/>
    <property type="project" value="UniProtKB-KW"/>
</dbReference>
<feature type="domain" description="Dipeptidylpeptidase IV N-terminal" evidence="14">
    <location>
        <begin position="183"/>
        <end position="585"/>
    </location>
</feature>
<keyword evidence="6 15" id="KW-0378">Hydrolase</keyword>
<dbReference type="Gene3D" id="3.40.50.1820">
    <property type="entry name" value="alpha/beta hydrolase"/>
    <property type="match status" value="1"/>
</dbReference>
<evidence type="ECO:0000259" key="13">
    <source>
        <dbReference type="Pfam" id="PF00326"/>
    </source>
</evidence>
<evidence type="ECO:0000256" key="5">
    <source>
        <dbReference type="ARBA" id="ARBA00022692"/>
    </source>
</evidence>
<dbReference type="GO" id="GO:0008236">
    <property type="term" value="F:serine-type peptidase activity"/>
    <property type="evidence" value="ECO:0007669"/>
    <property type="project" value="UniProtKB-KW"/>
</dbReference>
<dbReference type="GO" id="GO:0004177">
    <property type="term" value="F:aminopeptidase activity"/>
    <property type="evidence" value="ECO:0007669"/>
    <property type="project" value="UniProtKB-KW"/>
</dbReference>